<evidence type="ECO:0000313" key="2">
    <source>
        <dbReference type="EMBL" id="MPC85360.1"/>
    </source>
</evidence>
<comment type="caution">
    <text evidence="2">The sequence shown here is derived from an EMBL/GenBank/DDBJ whole genome shotgun (WGS) entry which is preliminary data.</text>
</comment>
<evidence type="ECO:0000313" key="3">
    <source>
        <dbReference type="Proteomes" id="UP000324222"/>
    </source>
</evidence>
<organism evidence="2 3">
    <name type="scientific">Portunus trituberculatus</name>
    <name type="common">Swimming crab</name>
    <name type="synonym">Neptunus trituberculatus</name>
    <dbReference type="NCBI Taxonomy" id="210409"/>
    <lineage>
        <taxon>Eukaryota</taxon>
        <taxon>Metazoa</taxon>
        <taxon>Ecdysozoa</taxon>
        <taxon>Arthropoda</taxon>
        <taxon>Crustacea</taxon>
        <taxon>Multicrustacea</taxon>
        <taxon>Malacostraca</taxon>
        <taxon>Eumalacostraca</taxon>
        <taxon>Eucarida</taxon>
        <taxon>Decapoda</taxon>
        <taxon>Pleocyemata</taxon>
        <taxon>Brachyura</taxon>
        <taxon>Eubrachyura</taxon>
        <taxon>Portunoidea</taxon>
        <taxon>Portunidae</taxon>
        <taxon>Portuninae</taxon>
        <taxon>Portunus</taxon>
    </lineage>
</organism>
<evidence type="ECO:0000256" key="1">
    <source>
        <dbReference type="SAM" id="Phobius"/>
    </source>
</evidence>
<accession>A0A5B7ILC7</accession>
<dbReference type="AlphaFoldDB" id="A0A5B7ILC7"/>
<gene>
    <name evidence="2" type="ORF">E2C01_080130</name>
</gene>
<protein>
    <submittedName>
        <fullName evidence="2">Uncharacterized protein</fullName>
    </submittedName>
</protein>
<keyword evidence="1" id="KW-0812">Transmembrane</keyword>
<sequence>MGKSYCIDIEEVLIHLGQFGRYSIWVFSLSCVVAWMAGSVVTGDSFVAYLNPHSLDSTNLRTFPTTLDLHNTAQGWFLEQCFV</sequence>
<reference evidence="2 3" key="1">
    <citation type="submission" date="2019-05" db="EMBL/GenBank/DDBJ databases">
        <title>Another draft genome of Portunus trituberculatus and its Hox gene families provides insights of decapod evolution.</title>
        <authorList>
            <person name="Jeong J.-H."/>
            <person name="Song I."/>
            <person name="Kim S."/>
            <person name="Choi T."/>
            <person name="Kim D."/>
            <person name="Ryu S."/>
            <person name="Kim W."/>
        </authorList>
    </citation>
    <scope>NUCLEOTIDE SEQUENCE [LARGE SCALE GENOMIC DNA]</scope>
    <source>
        <tissue evidence="2">Muscle</tissue>
    </source>
</reference>
<dbReference type="EMBL" id="VSRR010068189">
    <property type="protein sequence ID" value="MPC85360.1"/>
    <property type="molecule type" value="Genomic_DNA"/>
</dbReference>
<dbReference type="OrthoDB" id="6894481at2759"/>
<keyword evidence="1" id="KW-1133">Transmembrane helix</keyword>
<dbReference type="Proteomes" id="UP000324222">
    <property type="component" value="Unassembled WGS sequence"/>
</dbReference>
<keyword evidence="3" id="KW-1185">Reference proteome</keyword>
<keyword evidence="1" id="KW-0472">Membrane</keyword>
<feature type="transmembrane region" description="Helical" evidence="1">
    <location>
        <begin position="22"/>
        <end position="41"/>
    </location>
</feature>
<proteinExistence type="predicted"/>
<name>A0A5B7ILC7_PORTR</name>